<dbReference type="InterPro" id="IPR036028">
    <property type="entry name" value="SH3-like_dom_sf"/>
</dbReference>
<evidence type="ECO:0000313" key="1">
    <source>
        <dbReference type="EMBL" id="MDQ9168996.1"/>
    </source>
</evidence>
<proteinExistence type="predicted"/>
<dbReference type="RefSeq" id="WP_338434824.1">
    <property type="nucleotide sequence ID" value="NZ_JAUYVH010000001.1"/>
</dbReference>
<accession>A0ABU1BLR5</accession>
<comment type="caution">
    <text evidence="1">The sequence shown here is derived from an EMBL/GenBank/DDBJ whole genome shotgun (WGS) entry which is preliminary data.</text>
</comment>
<dbReference type="Proteomes" id="UP001225596">
    <property type="component" value="Unassembled WGS sequence"/>
</dbReference>
<gene>
    <name evidence="1" type="ORF">Q8A64_01095</name>
</gene>
<protein>
    <submittedName>
        <fullName evidence="1">Uncharacterized protein</fullName>
    </submittedName>
</protein>
<reference evidence="1 2" key="1">
    <citation type="submission" date="2023-08" db="EMBL/GenBank/DDBJ databases">
        <title>Oxalobacteraceae gen .nov., isolated from river sludge outside the plant.</title>
        <authorList>
            <person name="Zhao S.Y."/>
        </authorList>
    </citation>
    <scope>NUCLEOTIDE SEQUENCE [LARGE SCALE GENOMIC DNA]</scope>
    <source>
        <strain evidence="1 2">R-40</strain>
    </source>
</reference>
<keyword evidence="2" id="KW-1185">Reference proteome</keyword>
<dbReference type="EMBL" id="JAUYVH010000001">
    <property type="protein sequence ID" value="MDQ9168996.1"/>
    <property type="molecule type" value="Genomic_DNA"/>
</dbReference>
<dbReference type="SUPFAM" id="SSF50044">
    <property type="entry name" value="SH3-domain"/>
    <property type="match status" value="1"/>
</dbReference>
<evidence type="ECO:0000313" key="2">
    <source>
        <dbReference type="Proteomes" id="UP001225596"/>
    </source>
</evidence>
<sequence length="108" mass="12264">MEPRCRAGDLAIVIVAHNRSNVGRIVKVLAQHDGKGDLFFHDHALVWVVEAPQPMTWSIGKRRIRRKRGPIPDSYLKPIRGNPIRRDVAAHQSLCRFCNFSEKLSALT</sequence>
<name>A0ABU1BLR5_9BURK</name>
<organism evidence="1 2">
    <name type="scientific">Keguizhuia sedimenti</name>
    <dbReference type="NCBI Taxonomy" id="3064264"/>
    <lineage>
        <taxon>Bacteria</taxon>
        <taxon>Pseudomonadati</taxon>
        <taxon>Pseudomonadota</taxon>
        <taxon>Betaproteobacteria</taxon>
        <taxon>Burkholderiales</taxon>
        <taxon>Oxalobacteraceae</taxon>
        <taxon>Keguizhuia</taxon>
    </lineage>
</organism>